<dbReference type="PANTHER" id="PTHR33121">
    <property type="entry name" value="CYCLIC DI-GMP PHOSPHODIESTERASE PDEF"/>
    <property type="match status" value="1"/>
</dbReference>
<keyword evidence="4" id="KW-0973">c-di-GMP</keyword>
<evidence type="ECO:0000256" key="5">
    <source>
        <dbReference type="ARBA" id="ARBA00022692"/>
    </source>
</evidence>
<evidence type="ECO:0000256" key="4">
    <source>
        <dbReference type="ARBA" id="ARBA00022636"/>
    </source>
</evidence>
<keyword evidence="12" id="KW-1185">Reference proteome</keyword>
<dbReference type="AlphaFoldDB" id="A0A939DIU8"/>
<keyword evidence="3" id="KW-1003">Cell membrane</keyword>
<dbReference type="InterPro" id="IPR050706">
    <property type="entry name" value="Cyclic-di-GMP_PDE-like"/>
</dbReference>
<evidence type="ECO:0000256" key="3">
    <source>
        <dbReference type="ARBA" id="ARBA00022475"/>
    </source>
</evidence>
<dbReference type="SMART" id="SM00052">
    <property type="entry name" value="EAL"/>
    <property type="match status" value="1"/>
</dbReference>
<evidence type="ECO:0000256" key="2">
    <source>
        <dbReference type="ARBA" id="ARBA00012282"/>
    </source>
</evidence>
<proteinExistence type="predicted"/>
<organism evidence="11 12">
    <name type="scientific">Parahaliea mediterranea</name>
    <dbReference type="NCBI Taxonomy" id="651086"/>
    <lineage>
        <taxon>Bacteria</taxon>
        <taxon>Pseudomonadati</taxon>
        <taxon>Pseudomonadota</taxon>
        <taxon>Gammaproteobacteria</taxon>
        <taxon>Cellvibrionales</taxon>
        <taxon>Halieaceae</taxon>
        <taxon>Parahaliea</taxon>
    </lineage>
</organism>
<keyword evidence="6" id="KW-0378">Hydrolase</keyword>
<dbReference type="EMBL" id="JAFKCZ010000020">
    <property type="protein sequence ID" value="MBN7798951.1"/>
    <property type="molecule type" value="Genomic_DNA"/>
</dbReference>
<dbReference type="CDD" id="cd01948">
    <property type="entry name" value="EAL"/>
    <property type="match status" value="1"/>
</dbReference>
<accession>A0A939DIU8</accession>
<dbReference type="EC" id="3.1.4.52" evidence="2"/>
<feature type="domain" description="EAL" evidence="10">
    <location>
        <begin position="252"/>
        <end position="501"/>
    </location>
</feature>
<evidence type="ECO:0000313" key="12">
    <source>
        <dbReference type="Proteomes" id="UP000664303"/>
    </source>
</evidence>
<dbReference type="GO" id="GO:0005886">
    <property type="term" value="C:plasma membrane"/>
    <property type="evidence" value="ECO:0007669"/>
    <property type="project" value="UniProtKB-SubCell"/>
</dbReference>
<dbReference type="GO" id="GO:0071111">
    <property type="term" value="F:cyclic-guanylate-specific phosphodiesterase activity"/>
    <property type="evidence" value="ECO:0007669"/>
    <property type="project" value="UniProtKB-EC"/>
</dbReference>
<dbReference type="SUPFAM" id="SSF141868">
    <property type="entry name" value="EAL domain-like"/>
    <property type="match status" value="1"/>
</dbReference>
<dbReference type="Pfam" id="PF00563">
    <property type="entry name" value="EAL"/>
    <property type="match status" value="1"/>
</dbReference>
<sequence length="518" mass="57882">MLIALATTLVTAAIWLQLVYTDARRMQVDATILLLEQVEKMAREGETVLASLNALDHTRCDRATLVAMRKALYFSTYIKDIGFYEQDLLTCTTGLGSIAQPIRQGPADYTTPSGYRVWTDAQLLLFERTHPVLLIRQGRFNVVMERMQFTWMDRPMMKWELVFRHGEQLTNVSGQPGIYRPDDHKLANILPLSGNFQHQLCAPGYPRYCAATRLGWGDILSSHGVPLTLTLPVSLLLGSLGCASTLLVLKRRMSMRPRLRRGLASGAFYWLYQPIVDLQSGHVVGCEVLSRFRDDYGPLPPDQFIPTLGKIGLSWQLTSRMIRSTLAELERESALPAGFRVSFNVFPQDIVGDAIQMLGDIPEFRRSRFTIALEITEDEYLDDSRAQDHLHALKELGIHIAIDDFGTGYSNLHLLRQLPCDVLKIDRSFVMDMEEHRIKSSLIPHIVEIARQLQLSLVAEGVENAPQRQALLDMGVGYGQGMAFGMAMSAGALGRAVRPTDRAAGETTDELRIAPAAG</sequence>
<dbReference type="InterPro" id="IPR001633">
    <property type="entry name" value="EAL_dom"/>
</dbReference>
<dbReference type="RefSeq" id="WP_206562392.1">
    <property type="nucleotide sequence ID" value="NZ_JAFKCZ010000020.1"/>
</dbReference>
<dbReference type="PROSITE" id="PS50883">
    <property type="entry name" value="EAL"/>
    <property type="match status" value="1"/>
</dbReference>
<keyword evidence="5" id="KW-0812">Transmembrane</keyword>
<dbReference type="InterPro" id="IPR035919">
    <property type="entry name" value="EAL_sf"/>
</dbReference>
<comment type="catalytic activity">
    <reaction evidence="9">
        <text>3',3'-c-di-GMP + H2O = 5'-phosphoguanylyl(3'-&gt;5')guanosine + H(+)</text>
        <dbReference type="Rhea" id="RHEA:24902"/>
        <dbReference type="ChEBI" id="CHEBI:15377"/>
        <dbReference type="ChEBI" id="CHEBI:15378"/>
        <dbReference type="ChEBI" id="CHEBI:58754"/>
        <dbReference type="ChEBI" id="CHEBI:58805"/>
        <dbReference type="EC" id="3.1.4.52"/>
    </reaction>
</comment>
<protein>
    <recommendedName>
        <fullName evidence="2">cyclic-guanylate-specific phosphodiesterase</fullName>
        <ecNumber evidence="2">3.1.4.52</ecNumber>
    </recommendedName>
</protein>
<evidence type="ECO:0000259" key="10">
    <source>
        <dbReference type="PROSITE" id="PS50883"/>
    </source>
</evidence>
<evidence type="ECO:0000256" key="7">
    <source>
        <dbReference type="ARBA" id="ARBA00022989"/>
    </source>
</evidence>
<evidence type="ECO:0000256" key="9">
    <source>
        <dbReference type="ARBA" id="ARBA00034290"/>
    </source>
</evidence>
<evidence type="ECO:0000313" key="11">
    <source>
        <dbReference type="EMBL" id="MBN7798951.1"/>
    </source>
</evidence>
<comment type="subcellular location">
    <subcellularLocation>
        <location evidence="1">Cell membrane</location>
        <topology evidence="1">Multi-pass membrane protein</topology>
    </subcellularLocation>
</comment>
<dbReference type="PANTHER" id="PTHR33121:SF79">
    <property type="entry name" value="CYCLIC DI-GMP PHOSPHODIESTERASE PDED-RELATED"/>
    <property type="match status" value="1"/>
</dbReference>
<keyword evidence="8" id="KW-0472">Membrane</keyword>
<dbReference type="InterPro" id="IPR024744">
    <property type="entry name" value="CSS-motif_dom"/>
</dbReference>
<evidence type="ECO:0000256" key="8">
    <source>
        <dbReference type="ARBA" id="ARBA00023136"/>
    </source>
</evidence>
<evidence type="ECO:0000256" key="1">
    <source>
        <dbReference type="ARBA" id="ARBA00004651"/>
    </source>
</evidence>
<evidence type="ECO:0000256" key="6">
    <source>
        <dbReference type="ARBA" id="ARBA00022801"/>
    </source>
</evidence>
<gene>
    <name evidence="11" type="ORF">JYP50_20300</name>
</gene>
<name>A0A939DIU8_9GAMM</name>
<dbReference type="Pfam" id="PF12792">
    <property type="entry name" value="CSS-motif"/>
    <property type="match status" value="1"/>
</dbReference>
<keyword evidence="7" id="KW-1133">Transmembrane helix</keyword>
<reference evidence="11" key="1">
    <citation type="submission" date="2021-02" db="EMBL/GenBank/DDBJ databases">
        <title>PHA producing bacteria isolated from coastal sediment in Guangdong, Shenzhen.</title>
        <authorList>
            <person name="Zheng W."/>
            <person name="Yu S."/>
            <person name="Huang Y."/>
        </authorList>
    </citation>
    <scope>NUCLEOTIDE SEQUENCE</scope>
    <source>
        <strain evidence="11">TN14-10</strain>
    </source>
</reference>
<dbReference type="Gene3D" id="3.20.20.450">
    <property type="entry name" value="EAL domain"/>
    <property type="match status" value="1"/>
</dbReference>
<dbReference type="Proteomes" id="UP000664303">
    <property type="component" value="Unassembled WGS sequence"/>
</dbReference>
<comment type="caution">
    <text evidence="11">The sequence shown here is derived from an EMBL/GenBank/DDBJ whole genome shotgun (WGS) entry which is preliminary data.</text>
</comment>